<evidence type="ECO:0000256" key="6">
    <source>
        <dbReference type="SAM" id="MobiDB-lite"/>
    </source>
</evidence>
<evidence type="ECO:0000313" key="8">
    <source>
        <dbReference type="EMBL" id="KAG2457317.1"/>
    </source>
</evidence>
<dbReference type="PANTHER" id="PTHR16650">
    <property type="entry name" value="C21ORF13-RELATED"/>
    <property type="match status" value="1"/>
</dbReference>
<name>A0A8X8BK44_POLSE</name>
<feature type="compositionally biased region" description="Basic and acidic residues" evidence="6">
    <location>
        <begin position="262"/>
        <end position="275"/>
    </location>
</feature>
<dbReference type="Pfam" id="PF15619">
    <property type="entry name" value="Lebercilin"/>
    <property type="match status" value="1"/>
</dbReference>
<dbReference type="SUPFAM" id="SSF90257">
    <property type="entry name" value="Myosin rod fragments"/>
    <property type="match status" value="1"/>
</dbReference>
<dbReference type="PANTHER" id="PTHR16650:SF9">
    <property type="entry name" value="LEBERCILIN-LIKE PROTEIN"/>
    <property type="match status" value="1"/>
</dbReference>
<dbReference type="InterPro" id="IPR028933">
    <property type="entry name" value="Lebercilin_dom"/>
</dbReference>
<evidence type="ECO:0000259" key="7">
    <source>
        <dbReference type="Pfam" id="PF15619"/>
    </source>
</evidence>
<comment type="caution">
    <text evidence="8">The sequence shown here is derived from an EMBL/GenBank/DDBJ whole genome shotgun (WGS) entry which is preliminary data.</text>
</comment>
<evidence type="ECO:0000256" key="1">
    <source>
        <dbReference type="ARBA" id="ARBA00010229"/>
    </source>
</evidence>
<keyword evidence="9" id="KW-1185">Reference proteome</keyword>
<proteinExistence type="inferred from homology"/>
<dbReference type="InterPro" id="IPR026188">
    <property type="entry name" value="Lebercilin-like"/>
</dbReference>
<comment type="similarity">
    <text evidence="1">Belongs to the LCA5 family.</text>
</comment>
<evidence type="ECO:0000256" key="3">
    <source>
        <dbReference type="ARBA" id="ARBA00041189"/>
    </source>
</evidence>
<feature type="non-terminal residue" evidence="8">
    <location>
        <position position="1"/>
    </location>
</feature>
<feature type="coiled-coil region" evidence="5">
    <location>
        <begin position="128"/>
        <end position="187"/>
    </location>
</feature>
<feature type="region of interest" description="Disordered" evidence="6">
    <location>
        <begin position="302"/>
        <end position="327"/>
    </location>
</feature>
<evidence type="ECO:0000256" key="2">
    <source>
        <dbReference type="ARBA" id="ARBA00023054"/>
    </source>
</evidence>
<feature type="non-terminal residue" evidence="8">
    <location>
        <position position="360"/>
    </location>
</feature>
<dbReference type="EMBL" id="JAATIS010008602">
    <property type="protein sequence ID" value="KAG2457317.1"/>
    <property type="molecule type" value="Genomic_DNA"/>
</dbReference>
<organism evidence="8 9">
    <name type="scientific">Polypterus senegalus</name>
    <name type="common">Senegal bichir</name>
    <dbReference type="NCBI Taxonomy" id="55291"/>
    <lineage>
        <taxon>Eukaryota</taxon>
        <taxon>Metazoa</taxon>
        <taxon>Chordata</taxon>
        <taxon>Craniata</taxon>
        <taxon>Vertebrata</taxon>
        <taxon>Euteleostomi</taxon>
        <taxon>Actinopterygii</taxon>
        <taxon>Polypteriformes</taxon>
        <taxon>Polypteridae</taxon>
        <taxon>Polypterus</taxon>
    </lineage>
</organism>
<dbReference type="AlphaFoldDB" id="A0A8X8BK44"/>
<evidence type="ECO:0000256" key="4">
    <source>
        <dbReference type="ARBA" id="ARBA00041402"/>
    </source>
</evidence>
<keyword evidence="2 5" id="KW-0175">Coiled coil</keyword>
<feature type="compositionally biased region" description="Acidic residues" evidence="6">
    <location>
        <begin position="251"/>
        <end position="260"/>
    </location>
</feature>
<evidence type="ECO:0000313" key="9">
    <source>
        <dbReference type="Proteomes" id="UP000886611"/>
    </source>
</evidence>
<gene>
    <name evidence="8" type="primary">Lca5l</name>
    <name evidence="8" type="ORF">GTO96_0013194</name>
</gene>
<feature type="domain" description="Lebercilin" evidence="7">
    <location>
        <begin position="1"/>
        <end position="188"/>
    </location>
</feature>
<reference evidence="8 9" key="1">
    <citation type="journal article" date="2021" name="Cell">
        <title>Tracing the genetic footprints of vertebrate landing in non-teleost ray-finned fishes.</title>
        <authorList>
            <person name="Bi X."/>
            <person name="Wang K."/>
            <person name="Yang L."/>
            <person name="Pan H."/>
            <person name="Jiang H."/>
            <person name="Wei Q."/>
            <person name="Fang M."/>
            <person name="Yu H."/>
            <person name="Zhu C."/>
            <person name="Cai Y."/>
            <person name="He Y."/>
            <person name="Gan X."/>
            <person name="Zeng H."/>
            <person name="Yu D."/>
            <person name="Zhu Y."/>
            <person name="Jiang H."/>
            <person name="Qiu Q."/>
            <person name="Yang H."/>
            <person name="Zhang Y.E."/>
            <person name="Wang W."/>
            <person name="Zhu M."/>
            <person name="He S."/>
            <person name="Zhang G."/>
        </authorList>
    </citation>
    <scope>NUCLEOTIDE SEQUENCE [LARGE SCALE GENOMIC DNA]</scope>
    <source>
        <strain evidence="8">Bchr_013</strain>
    </source>
</reference>
<dbReference type="GO" id="GO:0005930">
    <property type="term" value="C:axoneme"/>
    <property type="evidence" value="ECO:0007669"/>
    <property type="project" value="TreeGrafter"/>
</dbReference>
<accession>A0A8X8BK44</accession>
<evidence type="ECO:0000256" key="5">
    <source>
        <dbReference type="SAM" id="Coils"/>
    </source>
</evidence>
<protein>
    <recommendedName>
        <fullName evidence="3">Lebercilin-like protein</fullName>
    </recommendedName>
    <alternativeName>
        <fullName evidence="4">Leber congenital amaurosis 5-like protein</fullName>
    </alternativeName>
</protein>
<dbReference type="GO" id="GO:0042073">
    <property type="term" value="P:intraciliary transport"/>
    <property type="evidence" value="ECO:0007669"/>
    <property type="project" value="TreeGrafter"/>
</dbReference>
<feature type="region of interest" description="Disordered" evidence="6">
    <location>
        <begin position="250"/>
        <end position="277"/>
    </location>
</feature>
<dbReference type="Proteomes" id="UP000886611">
    <property type="component" value="Unassembled WGS sequence"/>
</dbReference>
<sequence>MSACLHQIKELSNKICDLHQTLNVASSENNLLKRLHGRHTQALRKFEDSKSCLSQLILKHNSEVKNLKDLLSRSQAHNRVISQKLKATEAELMGIRDSLRGLQKLSDDRKLEGREQLLHKLAIITGKADMKEKKIKEMETNVEMCNSKFSHQLAAEKRKMAEAQELIACFQTEIDLVTQKIEEKERELEIQNIYSNRLIKGSPRKDSKPKAIDEEKEILQEIEGSNLEEEEERDYTENFPHNTLEEIYKESEDEQEELDDFSLTKERQDSDKESEVQELLDPTIVNDNVHEKPRKHYTFKETFENMHQGRPAYGTPTSYHSGNRKNSRQLRKLKLLNKERKPGSLEIYNAKGLKTRKKLA</sequence>